<feature type="transmembrane region" description="Helical" evidence="5">
    <location>
        <begin position="44"/>
        <end position="66"/>
    </location>
</feature>
<evidence type="ECO:0000256" key="3">
    <source>
        <dbReference type="ARBA" id="ARBA00022989"/>
    </source>
</evidence>
<proteinExistence type="predicted"/>
<dbReference type="Proteomes" id="UP000095284">
    <property type="component" value="Unplaced"/>
</dbReference>
<keyword evidence="3 5" id="KW-1133">Transmembrane helix</keyword>
<keyword evidence="4 5" id="KW-0472">Membrane</keyword>
<dbReference type="GO" id="GO:0016020">
    <property type="term" value="C:membrane"/>
    <property type="evidence" value="ECO:0007669"/>
    <property type="project" value="UniProtKB-SubCell"/>
</dbReference>
<dbReference type="InterPro" id="IPR019424">
    <property type="entry name" value="7TM_GPCR_Srsx"/>
</dbReference>
<name>A0A1I7SUU9_BURXY</name>
<feature type="transmembrane region" description="Helical" evidence="5">
    <location>
        <begin position="166"/>
        <end position="189"/>
    </location>
</feature>
<evidence type="ECO:0000256" key="4">
    <source>
        <dbReference type="ARBA" id="ARBA00023136"/>
    </source>
</evidence>
<evidence type="ECO:0000313" key="7">
    <source>
        <dbReference type="Proteomes" id="UP000095284"/>
    </source>
</evidence>
<dbReference type="InterPro" id="IPR047130">
    <property type="entry name" value="7TM_GPCR_Srsx_nematod"/>
</dbReference>
<dbReference type="PANTHER" id="PTHR23360">
    <property type="entry name" value="G-PROTEIN COUPLED RECEPTORS FAMILY 1 PROFILE DOMAIN-CONTAINING PROTEIN-RELATED"/>
    <property type="match status" value="1"/>
</dbReference>
<dbReference type="SUPFAM" id="SSF81321">
    <property type="entry name" value="Family A G protein-coupled receptor-like"/>
    <property type="match status" value="1"/>
</dbReference>
<evidence type="ECO:0000259" key="6">
    <source>
        <dbReference type="PROSITE" id="PS50262"/>
    </source>
</evidence>
<dbReference type="InterPro" id="IPR017452">
    <property type="entry name" value="GPCR_Rhodpsn_7TM"/>
</dbReference>
<dbReference type="Gene3D" id="1.20.1070.10">
    <property type="entry name" value="Rhodopsin 7-helix transmembrane proteins"/>
    <property type="match status" value="1"/>
</dbReference>
<dbReference type="InterPro" id="IPR000276">
    <property type="entry name" value="GPCR_Rhodpsn"/>
</dbReference>
<feature type="transmembrane region" description="Helical" evidence="5">
    <location>
        <begin position="78"/>
        <end position="97"/>
    </location>
</feature>
<feature type="transmembrane region" description="Helical" evidence="5">
    <location>
        <begin position="201"/>
        <end position="230"/>
    </location>
</feature>
<accession>A0A1I7SUU9</accession>
<dbReference type="GO" id="GO:0004930">
    <property type="term" value="F:G protein-coupled receptor activity"/>
    <property type="evidence" value="ECO:0007669"/>
    <property type="project" value="InterPro"/>
</dbReference>
<evidence type="ECO:0000256" key="5">
    <source>
        <dbReference type="SAM" id="Phobius"/>
    </source>
</evidence>
<dbReference type="AlphaFoldDB" id="A0A1I7SUU9"/>
<dbReference type="PROSITE" id="PS50262">
    <property type="entry name" value="G_PROTEIN_RECEP_F1_2"/>
    <property type="match status" value="1"/>
</dbReference>
<comment type="subcellular location">
    <subcellularLocation>
        <location evidence="1">Membrane</location>
    </subcellularLocation>
</comment>
<organism evidence="7 8">
    <name type="scientific">Bursaphelenchus xylophilus</name>
    <name type="common">Pinewood nematode worm</name>
    <name type="synonym">Aphelenchoides xylophilus</name>
    <dbReference type="NCBI Taxonomy" id="6326"/>
    <lineage>
        <taxon>Eukaryota</taxon>
        <taxon>Metazoa</taxon>
        <taxon>Ecdysozoa</taxon>
        <taxon>Nematoda</taxon>
        <taxon>Chromadorea</taxon>
        <taxon>Rhabditida</taxon>
        <taxon>Tylenchina</taxon>
        <taxon>Tylenchomorpha</taxon>
        <taxon>Aphelenchoidea</taxon>
        <taxon>Aphelenchoididae</taxon>
        <taxon>Bursaphelenchus</taxon>
    </lineage>
</organism>
<protein>
    <submittedName>
        <fullName evidence="8">G_PROTEIN_RECEP_F1_2 domain-containing protein</fullName>
    </submittedName>
</protein>
<reference evidence="8" key="1">
    <citation type="submission" date="2016-11" db="UniProtKB">
        <authorList>
            <consortium name="WormBaseParasite"/>
        </authorList>
    </citation>
    <scope>IDENTIFICATION</scope>
</reference>
<evidence type="ECO:0000256" key="2">
    <source>
        <dbReference type="ARBA" id="ARBA00022692"/>
    </source>
</evidence>
<feature type="transmembrane region" description="Helical" evidence="5">
    <location>
        <begin position="236"/>
        <end position="257"/>
    </location>
</feature>
<dbReference type="PANTHER" id="PTHR23360:SF5">
    <property type="entry name" value="G-PROTEIN COUPLED RECEPTORS FAMILY 1 PROFILE DOMAIN-CONTAINING PROTEIN"/>
    <property type="match status" value="1"/>
</dbReference>
<evidence type="ECO:0000313" key="8">
    <source>
        <dbReference type="WBParaSite" id="BXY_1682200.1"/>
    </source>
</evidence>
<dbReference type="SMART" id="SM01381">
    <property type="entry name" value="7TM_GPCR_Srsx"/>
    <property type="match status" value="1"/>
</dbReference>
<keyword evidence="2 5" id="KW-0812">Transmembrane</keyword>
<dbReference type="WBParaSite" id="BXY_1682200.1">
    <property type="protein sequence ID" value="BXY_1682200.1"/>
    <property type="gene ID" value="BXY_1682200"/>
</dbReference>
<feature type="domain" description="G-protein coupled receptors family 1 profile" evidence="6">
    <location>
        <begin position="23"/>
        <end position="255"/>
    </location>
</feature>
<feature type="transmembrane region" description="Helical" evidence="5">
    <location>
        <begin position="118"/>
        <end position="137"/>
    </location>
</feature>
<dbReference type="Pfam" id="PF10320">
    <property type="entry name" value="7TM_GPCR_Srsx"/>
    <property type="match status" value="1"/>
</dbReference>
<evidence type="ECO:0000256" key="1">
    <source>
        <dbReference type="ARBA" id="ARBA00004370"/>
    </source>
</evidence>
<sequence length="317" mass="35617">MDDLNPKYPAILLACFAAFGIFGNLNIIAATVRRRSLRTTCNQLIAISAFFDLIHVSSQHIMTYFVFSGNYPTLENCFYIQLIPMVGCNAGEILMFFTSLDRLYCVAKPVAYQRISAVTELAVCVIGALLFAGWLNYETYLSVQPIKEKRTLCSLVSSYNGPILEWFPAANGILNFITMLNYVWIWIIVKKITKKQASSMLRSIAAVTFCVVGGWLLTFSVFAFCVAIGVKITDEFLLYAGLPLNLSVSLNYPLYFVMSSQYRLAFKQQLNILSGNRVYKGIGQDTSNIASNTKPTANQIATKKPRICFSKERWSKY</sequence>
<feature type="transmembrane region" description="Helical" evidence="5">
    <location>
        <begin position="6"/>
        <end position="32"/>
    </location>
</feature>